<keyword evidence="1" id="KW-0175">Coiled coil</keyword>
<dbReference type="AlphaFoldDB" id="A0A397TMI3"/>
<dbReference type="OrthoDB" id="2401059at2759"/>
<organism evidence="2 3">
    <name type="scientific">Glomus cerebriforme</name>
    <dbReference type="NCBI Taxonomy" id="658196"/>
    <lineage>
        <taxon>Eukaryota</taxon>
        <taxon>Fungi</taxon>
        <taxon>Fungi incertae sedis</taxon>
        <taxon>Mucoromycota</taxon>
        <taxon>Glomeromycotina</taxon>
        <taxon>Glomeromycetes</taxon>
        <taxon>Glomerales</taxon>
        <taxon>Glomeraceae</taxon>
        <taxon>Glomus</taxon>
    </lineage>
</organism>
<evidence type="ECO:0000256" key="1">
    <source>
        <dbReference type="SAM" id="Coils"/>
    </source>
</evidence>
<evidence type="ECO:0000313" key="3">
    <source>
        <dbReference type="Proteomes" id="UP000265703"/>
    </source>
</evidence>
<evidence type="ECO:0000313" key="2">
    <source>
        <dbReference type="EMBL" id="RIA99178.1"/>
    </source>
</evidence>
<sequence>MAKSLEESDEKITQLSSSVTFFKGIIHDTKKAIASAENCIDMLENKYQHLEDIISAKNRKIIALANKISSYTRYSNINIELKIYSSTYKRKLWMKRHSESKYDLKV</sequence>
<reference evidence="2 3" key="1">
    <citation type="submission" date="2018-06" db="EMBL/GenBank/DDBJ databases">
        <title>Comparative genomics reveals the genomic features of Rhizophagus irregularis, R. cerebriforme, R. diaphanum and Gigaspora rosea, and their symbiotic lifestyle signature.</title>
        <authorList>
            <person name="Morin E."/>
            <person name="San Clemente H."/>
            <person name="Chen E.C.H."/>
            <person name="De La Providencia I."/>
            <person name="Hainaut M."/>
            <person name="Kuo A."/>
            <person name="Kohler A."/>
            <person name="Murat C."/>
            <person name="Tang N."/>
            <person name="Roy S."/>
            <person name="Loubradou J."/>
            <person name="Henrissat B."/>
            <person name="Grigoriev I.V."/>
            <person name="Corradi N."/>
            <person name="Roux C."/>
            <person name="Martin F.M."/>
        </authorList>
    </citation>
    <scope>NUCLEOTIDE SEQUENCE [LARGE SCALE GENOMIC DNA]</scope>
    <source>
        <strain evidence="2 3">DAOM 227022</strain>
    </source>
</reference>
<accession>A0A397TMI3</accession>
<feature type="coiled-coil region" evidence="1">
    <location>
        <begin position="26"/>
        <end position="60"/>
    </location>
</feature>
<dbReference type="EMBL" id="QKYT01000007">
    <property type="protein sequence ID" value="RIA99178.1"/>
    <property type="molecule type" value="Genomic_DNA"/>
</dbReference>
<gene>
    <name evidence="2" type="ORF">C1645_811930</name>
</gene>
<keyword evidence="3" id="KW-1185">Reference proteome</keyword>
<comment type="caution">
    <text evidence="2">The sequence shown here is derived from an EMBL/GenBank/DDBJ whole genome shotgun (WGS) entry which is preliminary data.</text>
</comment>
<proteinExistence type="predicted"/>
<name>A0A397TMI3_9GLOM</name>
<protein>
    <submittedName>
        <fullName evidence="2">Uncharacterized protein</fullName>
    </submittedName>
</protein>
<dbReference type="Proteomes" id="UP000265703">
    <property type="component" value="Unassembled WGS sequence"/>
</dbReference>